<gene>
    <name evidence="1" type="ORF">HBF26_12540</name>
</gene>
<proteinExistence type="predicted"/>
<comment type="caution">
    <text evidence="1">The sequence shown here is derived from an EMBL/GenBank/DDBJ whole genome shotgun (WGS) entry which is preliminary data.</text>
</comment>
<dbReference type="RefSeq" id="WP_167126880.1">
    <property type="nucleotide sequence ID" value="NZ_JAAQQR010000005.1"/>
</dbReference>
<sequence>MPSRPLILAPPDDPHACALAWAIRQQGIEPVWIPSLHAGRGVHYSFHIGQDHETFNDSLLSGARVSAVWNRRVHDPVPDCAEEDRAFATWEWKLFQRNLFGVQGAYGDALWVNPFAAAQRAEHKLVQLATCRRLGISFPDTVVTTDAADVAALIRRWGQVVFKSFLVHQWEERDSGRMHAVGVVLLNADSELPAEAMAVCPGIYQRYIEKRYDVRVTMIGDRLFAMRLGKGADGAFVDWRGHSRDPSFRAERLALPPAVETKLRDLMGALGLVFGCIDLVVDAQGEFHFLEVNQAGQFLFVEDMLPEMRILQTMTAMLITGRVNAPVENLRPASMKDFWASEAYAALRESVAHKPPDRPLYTLE</sequence>
<evidence type="ECO:0000313" key="2">
    <source>
        <dbReference type="Proteomes" id="UP001429601"/>
    </source>
</evidence>
<keyword evidence="2" id="KW-1185">Reference proteome</keyword>
<dbReference type="Gene3D" id="3.30.470.20">
    <property type="entry name" value="ATP-grasp fold, B domain"/>
    <property type="match status" value="1"/>
</dbReference>
<name>A0ABX0Q5B5_9GAMM</name>
<dbReference type="PANTHER" id="PTHR21621">
    <property type="entry name" value="RIBOSOMAL PROTEIN S6 MODIFICATION PROTEIN"/>
    <property type="match status" value="1"/>
</dbReference>
<evidence type="ECO:0000313" key="1">
    <source>
        <dbReference type="EMBL" id="NID05719.1"/>
    </source>
</evidence>
<organism evidence="1 2">
    <name type="scientific">Luteibacter jiangsuensis</name>
    <dbReference type="NCBI Taxonomy" id="637577"/>
    <lineage>
        <taxon>Bacteria</taxon>
        <taxon>Pseudomonadati</taxon>
        <taxon>Pseudomonadota</taxon>
        <taxon>Gammaproteobacteria</taxon>
        <taxon>Lysobacterales</taxon>
        <taxon>Rhodanobacteraceae</taxon>
        <taxon>Luteibacter</taxon>
    </lineage>
</organism>
<reference evidence="1 2" key="1">
    <citation type="journal article" date="2011" name="Curr. Microbiol.">
        <title>Luteibacter jiangsuensis sp. nov.: a methamidophos-degrading bacterium isolated from a methamidophos-manufacturing factory.</title>
        <authorList>
            <person name="Wang L."/>
            <person name="Wang G.L."/>
            <person name="Li S.P."/>
            <person name="Jiang J.D."/>
        </authorList>
    </citation>
    <scope>NUCLEOTIDE SEQUENCE [LARGE SCALE GENOMIC DNA]</scope>
    <source>
        <strain evidence="1 2">CGMCC 1.10133</strain>
    </source>
</reference>
<accession>A0ABX0Q5B5</accession>
<protein>
    <recommendedName>
        <fullName evidence="3">ATP-grasp domain-containing protein</fullName>
    </recommendedName>
</protein>
<dbReference type="SUPFAM" id="SSF56059">
    <property type="entry name" value="Glutathione synthetase ATP-binding domain-like"/>
    <property type="match status" value="1"/>
</dbReference>
<evidence type="ECO:0008006" key="3">
    <source>
        <dbReference type="Google" id="ProtNLM"/>
    </source>
</evidence>
<dbReference type="EMBL" id="JAAQQR010000005">
    <property type="protein sequence ID" value="NID05719.1"/>
    <property type="molecule type" value="Genomic_DNA"/>
</dbReference>
<dbReference type="Proteomes" id="UP001429601">
    <property type="component" value="Unassembled WGS sequence"/>
</dbReference>
<dbReference type="PANTHER" id="PTHR21621:SF0">
    <property type="entry name" value="BETA-CITRYLGLUTAMATE SYNTHASE B-RELATED"/>
    <property type="match status" value="1"/>
</dbReference>